<dbReference type="InterPro" id="IPR021813">
    <property type="entry name" value="DUF3392"/>
</dbReference>
<sequence length="110" mass="12638">MDILNEILLRSGHLALRHLDAIALALIATLLVIYGDDINRFIKRQLRPYHRVIRLIGFVLMCAFGYGAMTVFLTPWLAYWLALVSIQWLGPLILGLFLLIGWLAERKHQV</sequence>
<dbReference type="EMBL" id="JBANFI010000003">
    <property type="protein sequence ID" value="MFK7160578.1"/>
    <property type="molecule type" value="Genomic_DNA"/>
</dbReference>
<protein>
    <submittedName>
        <fullName evidence="2">DUF3392 family protein</fullName>
    </submittedName>
</protein>
<gene>
    <name evidence="2" type="ORF">V6U78_05955</name>
</gene>
<keyword evidence="1" id="KW-0472">Membrane</keyword>
<evidence type="ECO:0000313" key="2">
    <source>
        <dbReference type="EMBL" id="MFK7160578.1"/>
    </source>
</evidence>
<feature type="transmembrane region" description="Helical" evidence="1">
    <location>
        <begin position="55"/>
        <end position="73"/>
    </location>
</feature>
<dbReference type="Proteomes" id="UP001621714">
    <property type="component" value="Unassembled WGS sequence"/>
</dbReference>
<accession>A0ABW8PY60</accession>
<evidence type="ECO:0000256" key="1">
    <source>
        <dbReference type="SAM" id="Phobius"/>
    </source>
</evidence>
<feature type="transmembrane region" description="Helical" evidence="1">
    <location>
        <begin position="15"/>
        <end position="34"/>
    </location>
</feature>
<dbReference type="RefSeq" id="WP_405338422.1">
    <property type="nucleotide sequence ID" value="NZ_JBANFI010000003.1"/>
</dbReference>
<keyword evidence="3" id="KW-1185">Reference proteome</keyword>
<reference evidence="2 3" key="1">
    <citation type="submission" date="2024-02" db="EMBL/GenBank/DDBJ databases">
        <title>Marinospirillum sp. MEB 164 isolated from Lonar lake sediment.</title>
        <authorList>
            <person name="Joshi A."/>
            <person name="Thite S."/>
        </authorList>
    </citation>
    <scope>NUCLEOTIDE SEQUENCE [LARGE SCALE GENOMIC DNA]</scope>
    <source>
        <strain evidence="2 3">MEB164</strain>
    </source>
</reference>
<evidence type="ECO:0000313" key="3">
    <source>
        <dbReference type="Proteomes" id="UP001621714"/>
    </source>
</evidence>
<organism evidence="2 3">
    <name type="scientific">Marinospirillum alkalitolerans</name>
    <dbReference type="NCBI Taxonomy" id="3123374"/>
    <lineage>
        <taxon>Bacteria</taxon>
        <taxon>Pseudomonadati</taxon>
        <taxon>Pseudomonadota</taxon>
        <taxon>Gammaproteobacteria</taxon>
        <taxon>Oceanospirillales</taxon>
        <taxon>Oceanospirillaceae</taxon>
        <taxon>Marinospirillum</taxon>
    </lineage>
</organism>
<keyword evidence="1" id="KW-1133">Transmembrane helix</keyword>
<keyword evidence="1" id="KW-0812">Transmembrane</keyword>
<comment type="caution">
    <text evidence="2">The sequence shown here is derived from an EMBL/GenBank/DDBJ whole genome shotgun (WGS) entry which is preliminary data.</text>
</comment>
<feature type="transmembrane region" description="Helical" evidence="1">
    <location>
        <begin position="79"/>
        <end position="104"/>
    </location>
</feature>
<proteinExistence type="predicted"/>
<dbReference type="Pfam" id="PF11872">
    <property type="entry name" value="DUF3392"/>
    <property type="match status" value="1"/>
</dbReference>
<name>A0ABW8PY60_9GAMM</name>